<dbReference type="InterPro" id="IPR053284">
    <property type="entry name" value="RGS1-HXK1_interactor"/>
</dbReference>
<evidence type="ECO:0008006" key="4">
    <source>
        <dbReference type="Google" id="ProtNLM"/>
    </source>
</evidence>
<evidence type="ECO:0000256" key="1">
    <source>
        <dbReference type="SAM" id="MobiDB-lite"/>
    </source>
</evidence>
<feature type="region of interest" description="Disordered" evidence="1">
    <location>
        <begin position="1"/>
        <end position="20"/>
    </location>
</feature>
<evidence type="ECO:0000313" key="3">
    <source>
        <dbReference type="Proteomes" id="UP001443914"/>
    </source>
</evidence>
<organism evidence="2 3">
    <name type="scientific">Saponaria officinalis</name>
    <name type="common">Common soapwort</name>
    <name type="synonym">Lychnis saponaria</name>
    <dbReference type="NCBI Taxonomy" id="3572"/>
    <lineage>
        <taxon>Eukaryota</taxon>
        <taxon>Viridiplantae</taxon>
        <taxon>Streptophyta</taxon>
        <taxon>Embryophyta</taxon>
        <taxon>Tracheophyta</taxon>
        <taxon>Spermatophyta</taxon>
        <taxon>Magnoliopsida</taxon>
        <taxon>eudicotyledons</taxon>
        <taxon>Gunneridae</taxon>
        <taxon>Pentapetalae</taxon>
        <taxon>Caryophyllales</taxon>
        <taxon>Caryophyllaceae</taxon>
        <taxon>Caryophylleae</taxon>
        <taxon>Saponaria</taxon>
    </lineage>
</organism>
<dbReference type="Proteomes" id="UP001443914">
    <property type="component" value="Unassembled WGS sequence"/>
</dbReference>
<dbReference type="AlphaFoldDB" id="A0AAW1LRS5"/>
<evidence type="ECO:0000313" key="2">
    <source>
        <dbReference type="EMBL" id="KAK9736071.1"/>
    </source>
</evidence>
<feature type="compositionally biased region" description="Basic and acidic residues" evidence="1">
    <location>
        <begin position="1"/>
        <end position="17"/>
    </location>
</feature>
<keyword evidence="3" id="KW-1185">Reference proteome</keyword>
<name>A0AAW1LRS5_SAPOF</name>
<sequence>MEKRGIVERMAEGEAAKGTKSQASKAWHSYISEELPRSFKESTDSAVDSARSLQHNASTRLRSLQDFVPEIKRHFHSYEDVFFRNLKDGFTTGTQHPAMAAGITLAAAFLFLRGPRNFLLRHTVGRLQSEEARFVRAEKNMKMLHFSVDLLKKESRKLLERTTFAEKEMTNGLAELSNVGKQIQCLAKSANHIEFQAAGKYVMDVLREMPSREALRLRAEVASVASLIKLQRIGLVKRMNKLSEAGIPV</sequence>
<dbReference type="PANTHER" id="PTHR34554">
    <property type="entry name" value="RGS1-HXK1-INTERACTING PROTEIN 1"/>
    <property type="match status" value="1"/>
</dbReference>
<accession>A0AAW1LRS5</accession>
<dbReference type="EMBL" id="JBDFQZ010000004">
    <property type="protein sequence ID" value="KAK9736071.1"/>
    <property type="molecule type" value="Genomic_DNA"/>
</dbReference>
<dbReference type="PANTHER" id="PTHR34554:SF2">
    <property type="entry name" value="RGS1-HXK1-INTERACTING PROTEIN 1"/>
    <property type="match status" value="1"/>
</dbReference>
<proteinExistence type="predicted"/>
<protein>
    <recommendedName>
        <fullName evidence="4">RGS1-HXK1-interacting protein 1</fullName>
    </recommendedName>
</protein>
<comment type="caution">
    <text evidence="2">The sequence shown here is derived from an EMBL/GenBank/DDBJ whole genome shotgun (WGS) entry which is preliminary data.</text>
</comment>
<reference evidence="2" key="1">
    <citation type="submission" date="2024-03" db="EMBL/GenBank/DDBJ databases">
        <title>WGS assembly of Saponaria officinalis var. Norfolk2.</title>
        <authorList>
            <person name="Jenkins J."/>
            <person name="Shu S."/>
            <person name="Grimwood J."/>
            <person name="Barry K."/>
            <person name="Goodstein D."/>
            <person name="Schmutz J."/>
            <person name="Leebens-Mack J."/>
            <person name="Osbourn A."/>
        </authorList>
    </citation>
    <scope>NUCLEOTIDE SEQUENCE [LARGE SCALE GENOMIC DNA]</scope>
    <source>
        <strain evidence="2">JIC</strain>
    </source>
</reference>
<gene>
    <name evidence="2" type="ORF">RND81_04G248000</name>
</gene>